<keyword evidence="9" id="KW-1185">Reference proteome</keyword>
<dbReference type="PANTHER" id="PTHR19367:SF18">
    <property type="entry name" value="T CELL RECEPTOR ALPHA VARIABLE 16"/>
    <property type="match status" value="1"/>
</dbReference>
<dbReference type="Gene3D" id="2.60.40.10">
    <property type="entry name" value="Immunoglobulins"/>
    <property type="match status" value="1"/>
</dbReference>
<dbReference type="InterPro" id="IPR051287">
    <property type="entry name" value="TCR_variable_region"/>
</dbReference>
<keyword evidence="4" id="KW-0393">Immunoglobulin domain</keyword>
<evidence type="ECO:0000256" key="3">
    <source>
        <dbReference type="ARBA" id="ARBA00023170"/>
    </source>
</evidence>
<dbReference type="Proteomes" id="UP000694546">
    <property type="component" value="Chromosome 8"/>
</dbReference>
<dbReference type="InterPro" id="IPR013783">
    <property type="entry name" value="Ig-like_fold"/>
</dbReference>
<evidence type="ECO:0000256" key="2">
    <source>
        <dbReference type="ARBA" id="ARBA00023130"/>
    </source>
</evidence>
<dbReference type="SUPFAM" id="SSF48726">
    <property type="entry name" value="Immunoglobulin"/>
    <property type="match status" value="1"/>
</dbReference>
<evidence type="ECO:0000256" key="5">
    <source>
        <dbReference type="ARBA" id="ARBA00043266"/>
    </source>
</evidence>
<keyword evidence="5" id="KW-1279">T cell receptor</keyword>
<evidence type="ECO:0000256" key="4">
    <source>
        <dbReference type="ARBA" id="ARBA00023319"/>
    </source>
</evidence>
<dbReference type="GO" id="GO:0042101">
    <property type="term" value="C:T cell receptor complex"/>
    <property type="evidence" value="ECO:0007669"/>
    <property type="project" value="UniProtKB-KW"/>
</dbReference>
<organism evidence="8 9">
    <name type="scientific">Gadus morhua</name>
    <name type="common">Atlantic cod</name>
    <dbReference type="NCBI Taxonomy" id="8049"/>
    <lineage>
        <taxon>Eukaryota</taxon>
        <taxon>Metazoa</taxon>
        <taxon>Chordata</taxon>
        <taxon>Craniata</taxon>
        <taxon>Vertebrata</taxon>
        <taxon>Euteleostomi</taxon>
        <taxon>Actinopterygii</taxon>
        <taxon>Neopterygii</taxon>
        <taxon>Teleostei</taxon>
        <taxon>Neoteleostei</taxon>
        <taxon>Acanthomorphata</taxon>
        <taxon>Zeiogadaria</taxon>
        <taxon>Gadariae</taxon>
        <taxon>Gadiformes</taxon>
        <taxon>Gadoidei</taxon>
        <taxon>Gadidae</taxon>
        <taxon>Gadus</taxon>
    </lineage>
</organism>
<dbReference type="SMART" id="SM00409">
    <property type="entry name" value="IG"/>
    <property type="match status" value="1"/>
</dbReference>
<reference evidence="8" key="2">
    <citation type="submission" date="2025-09" db="UniProtKB">
        <authorList>
            <consortium name="Ensembl"/>
        </authorList>
    </citation>
    <scope>IDENTIFICATION</scope>
</reference>
<dbReference type="InterPro" id="IPR007110">
    <property type="entry name" value="Ig-like_dom"/>
</dbReference>
<keyword evidence="6" id="KW-1133">Transmembrane helix</keyword>
<dbReference type="Pfam" id="PF07686">
    <property type="entry name" value="V-set"/>
    <property type="match status" value="1"/>
</dbReference>
<dbReference type="InterPro" id="IPR003599">
    <property type="entry name" value="Ig_sub"/>
</dbReference>
<dbReference type="PROSITE" id="PS50835">
    <property type="entry name" value="IG_LIKE"/>
    <property type="match status" value="1"/>
</dbReference>
<keyword evidence="1" id="KW-0732">Signal</keyword>
<dbReference type="Ensembl" id="ENSGMOT00000025615.1">
    <property type="protein sequence ID" value="ENSGMOP00000066595.1"/>
    <property type="gene ID" value="ENSGMOG00000036515.1"/>
</dbReference>
<keyword evidence="2" id="KW-1064">Adaptive immunity</keyword>
<dbReference type="InterPro" id="IPR013106">
    <property type="entry name" value="Ig_V-set"/>
</dbReference>
<evidence type="ECO:0000313" key="9">
    <source>
        <dbReference type="Proteomes" id="UP000694546"/>
    </source>
</evidence>
<keyword evidence="6" id="KW-0472">Membrane</keyword>
<proteinExistence type="predicted"/>
<feature type="transmembrane region" description="Helical" evidence="6">
    <location>
        <begin position="6"/>
        <end position="27"/>
    </location>
</feature>
<dbReference type="PANTHER" id="PTHR19367">
    <property type="entry name" value="T-CELL RECEPTOR ALPHA CHAIN V REGION"/>
    <property type="match status" value="1"/>
</dbReference>
<protein>
    <recommendedName>
        <fullName evidence="7">Ig-like domain-containing protein</fullName>
    </recommendedName>
</protein>
<name>A0A8C5CV07_GADMO</name>
<dbReference type="InterPro" id="IPR036179">
    <property type="entry name" value="Ig-like_dom_sf"/>
</dbReference>
<dbReference type="GO" id="GO:0002250">
    <property type="term" value="P:adaptive immune response"/>
    <property type="evidence" value="ECO:0007669"/>
    <property type="project" value="UniProtKB-KW"/>
</dbReference>
<dbReference type="GeneTree" id="ENSGT01030000239940"/>
<evidence type="ECO:0000313" key="8">
    <source>
        <dbReference type="Ensembl" id="ENSGMOP00000066595.1"/>
    </source>
</evidence>
<reference evidence="8" key="1">
    <citation type="submission" date="2025-08" db="UniProtKB">
        <authorList>
            <consortium name="Ensembl"/>
        </authorList>
    </citation>
    <scope>IDENTIFICATION</scope>
</reference>
<evidence type="ECO:0000259" key="7">
    <source>
        <dbReference type="PROSITE" id="PS50835"/>
    </source>
</evidence>
<dbReference type="AlphaFoldDB" id="A0A8C5CV07"/>
<dbReference type="SMART" id="SM00406">
    <property type="entry name" value="IGv"/>
    <property type="match status" value="1"/>
</dbReference>
<feature type="domain" description="Ig-like" evidence="7">
    <location>
        <begin position="30"/>
        <end position="113"/>
    </location>
</feature>
<sequence>SNWAPLSAMQLVMLVVLFVGFTGEFCFRTPVVLRHGPPVQALQGDGVTLSCNYSSATYFFWYRQYPSSPPQFLIKEYMELSGFTLKKDSERKVFALEISSAAVTDSALYYCAVRFRFPRPVLLELCAELRPALERHTARSQGLSVPTQVLTTLGFLATGAFQRELADRSGVCQSTLSRAMPAVWD</sequence>
<keyword evidence="3" id="KW-0675">Receptor</keyword>
<keyword evidence="5" id="KW-0391">Immunity</keyword>
<evidence type="ECO:0000256" key="1">
    <source>
        <dbReference type="ARBA" id="ARBA00022729"/>
    </source>
</evidence>
<evidence type="ECO:0000256" key="6">
    <source>
        <dbReference type="SAM" id="Phobius"/>
    </source>
</evidence>
<accession>A0A8C5CV07</accession>
<keyword evidence="6" id="KW-0812">Transmembrane</keyword>